<dbReference type="InterPro" id="IPR036909">
    <property type="entry name" value="Cyt_c-like_dom_sf"/>
</dbReference>
<dbReference type="SUPFAM" id="SSF81648">
    <property type="entry name" value="a domain/subunit of cytochrome bc1 complex (Ubiquinol-cytochrome c reductase)"/>
    <property type="match status" value="1"/>
</dbReference>
<evidence type="ECO:0000256" key="6">
    <source>
        <dbReference type="ARBA" id="ARBA00022982"/>
    </source>
</evidence>
<dbReference type="GO" id="GO:0046872">
    <property type="term" value="F:metal ion binding"/>
    <property type="evidence" value="ECO:0007669"/>
    <property type="project" value="UniProtKB-KW"/>
</dbReference>
<evidence type="ECO:0000256" key="1">
    <source>
        <dbReference type="ARBA" id="ARBA00004141"/>
    </source>
</evidence>
<sequence length="247" mass="26735">MNRQEKERYLREYGQLKAKGKPFFPYAVAKDGAMAVLVMAIIITMSIVLGAELGPKADATTTTYTPRPEWYFFFLFELLKVIKPPALVPLATIGIPTIGMILLFLLPFYDRNPERRIERRPIALTAGVLTIFAMGFLTYLGASAGPPSEIDVPVPANIAAQGPKSLAAFKAGQTVVAQSGCGGCHKFGENGNDGPGPALTEIGRRLPAAAIARTLVNPTAPMPSYQGLQESNPKQFDEMVYFLSSLK</sequence>
<evidence type="ECO:0000256" key="5">
    <source>
        <dbReference type="ARBA" id="ARBA00022723"/>
    </source>
</evidence>
<evidence type="ECO:0000256" key="3">
    <source>
        <dbReference type="ARBA" id="ARBA00022617"/>
    </source>
</evidence>
<keyword evidence="6" id="KW-0249">Electron transport</keyword>
<keyword evidence="3" id="KW-0349">Heme</keyword>
<dbReference type="InterPro" id="IPR009056">
    <property type="entry name" value="Cyt_c-like_dom"/>
</dbReference>
<organism evidence="13">
    <name type="scientific">freshwater metagenome</name>
    <dbReference type="NCBI Taxonomy" id="449393"/>
    <lineage>
        <taxon>unclassified sequences</taxon>
        <taxon>metagenomes</taxon>
        <taxon>ecological metagenomes</taxon>
    </lineage>
</organism>
<keyword evidence="9 10" id="KW-0472">Membrane</keyword>
<evidence type="ECO:0000256" key="7">
    <source>
        <dbReference type="ARBA" id="ARBA00022989"/>
    </source>
</evidence>
<comment type="subcellular location">
    <subcellularLocation>
        <location evidence="1">Membrane</location>
        <topology evidence="1">Multi-pass membrane protein</topology>
    </subcellularLocation>
</comment>
<dbReference type="InterPro" id="IPR027387">
    <property type="entry name" value="Cytb/b6-like_sf"/>
</dbReference>
<feature type="domain" description="Cytochrome b/b6 C-terminal region profile" evidence="11">
    <location>
        <begin position="13"/>
        <end position="142"/>
    </location>
</feature>
<accession>A0A6J7EG41</accession>
<dbReference type="Gene3D" id="1.10.760.10">
    <property type="entry name" value="Cytochrome c-like domain"/>
    <property type="match status" value="1"/>
</dbReference>
<evidence type="ECO:0000256" key="9">
    <source>
        <dbReference type="ARBA" id="ARBA00023136"/>
    </source>
</evidence>
<dbReference type="GO" id="GO:0016020">
    <property type="term" value="C:membrane"/>
    <property type="evidence" value="ECO:0007669"/>
    <property type="project" value="UniProtKB-SubCell"/>
</dbReference>
<dbReference type="GO" id="GO:0020037">
    <property type="term" value="F:heme binding"/>
    <property type="evidence" value="ECO:0007669"/>
    <property type="project" value="InterPro"/>
</dbReference>
<keyword evidence="2" id="KW-0813">Transport</keyword>
<evidence type="ECO:0000259" key="12">
    <source>
        <dbReference type="PROSITE" id="PS51007"/>
    </source>
</evidence>
<dbReference type="InterPro" id="IPR005798">
    <property type="entry name" value="Cyt_b/b6_C"/>
</dbReference>
<dbReference type="Pfam" id="PF00032">
    <property type="entry name" value="Cytochrom_B_C"/>
    <property type="match status" value="1"/>
</dbReference>
<dbReference type="GO" id="GO:0009055">
    <property type="term" value="F:electron transfer activity"/>
    <property type="evidence" value="ECO:0007669"/>
    <property type="project" value="InterPro"/>
</dbReference>
<dbReference type="AlphaFoldDB" id="A0A6J7EG41"/>
<evidence type="ECO:0000256" key="4">
    <source>
        <dbReference type="ARBA" id="ARBA00022692"/>
    </source>
</evidence>
<dbReference type="InterPro" id="IPR036150">
    <property type="entry name" value="Cyt_b/b6_C_sf"/>
</dbReference>
<dbReference type="PROSITE" id="PS51007">
    <property type="entry name" value="CYTC"/>
    <property type="match status" value="1"/>
</dbReference>
<reference evidence="13" key="1">
    <citation type="submission" date="2020-05" db="EMBL/GenBank/DDBJ databases">
        <authorList>
            <person name="Chiriac C."/>
            <person name="Salcher M."/>
            <person name="Ghai R."/>
            <person name="Kavagutti S V."/>
        </authorList>
    </citation>
    <scope>NUCLEOTIDE SEQUENCE</scope>
</reference>
<dbReference type="SUPFAM" id="SSF46626">
    <property type="entry name" value="Cytochrome c"/>
    <property type="match status" value="1"/>
</dbReference>
<evidence type="ECO:0000256" key="8">
    <source>
        <dbReference type="ARBA" id="ARBA00023004"/>
    </source>
</evidence>
<evidence type="ECO:0000313" key="13">
    <source>
        <dbReference type="EMBL" id="CAB4880245.1"/>
    </source>
</evidence>
<dbReference type="GO" id="GO:0016491">
    <property type="term" value="F:oxidoreductase activity"/>
    <property type="evidence" value="ECO:0007669"/>
    <property type="project" value="InterPro"/>
</dbReference>
<evidence type="ECO:0000256" key="2">
    <source>
        <dbReference type="ARBA" id="ARBA00022448"/>
    </source>
</evidence>
<protein>
    <submittedName>
        <fullName evidence="13">Unannotated protein</fullName>
    </submittedName>
</protein>
<feature type="domain" description="Cytochrome c" evidence="12">
    <location>
        <begin position="167"/>
        <end position="247"/>
    </location>
</feature>
<evidence type="ECO:0000259" key="11">
    <source>
        <dbReference type="PROSITE" id="PS51003"/>
    </source>
</evidence>
<dbReference type="PROSITE" id="PS51003">
    <property type="entry name" value="CYTB_CTER"/>
    <property type="match status" value="1"/>
</dbReference>
<feature type="transmembrane region" description="Helical" evidence="10">
    <location>
        <begin position="86"/>
        <end position="109"/>
    </location>
</feature>
<gene>
    <name evidence="13" type="ORF">UFOPK3423_01287</name>
</gene>
<name>A0A6J7EG41_9ZZZZ</name>
<dbReference type="Pfam" id="PF13442">
    <property type="entry name" value="Cytochrome_CBB3"/>
    <property type="match status" value="1"/>
</dbReference>
<dbReference type="EMBL" id="CAFBLQ010000160">
    <property type="protein sequence ID" value="CAB4880245.1"/>
    <property type="molecule type" value="Genomic_DNA"/>
</dbReference>
<proteinExistence type="predicted"/>
<feature type="transmembrane region" description="Helical" evidence="10">
    <location>
        <begin position="32"/>
        <end position="51"/>
    </location>
</feature>
<evidence type="ECO:0000256" key="10">
    <source>
        <dbReference type="SAM" id="Phobius"/>
    </source>
</evidence>
<keyword evidence="7 10" id="KW-1133">Transmembrane helix</keyword>
<keyword evidence="5" id="KW-0479">Metal-binding</keyword>
<feature type="transmembrane region" description="Helical" evidence="10">
    <location>
        <begin position="121"/>
        <end position="142"/>
    </location>
</feature>
<keyword evidence="4 10" id="KW-0812">Transmembrane</keyword>
<keyword evidence="8" id="KW-0408">Iron</keyword>
<dbReference type="Gene3D" id="1.20.810.10">
    <property type="entry name" value="Cytochrome Bc1 Complex, Chain C"/>
    <property type="match status" value="1"/>
</dbReference>